<dbReference type="PANTHER" id="PTHR42855:SF1">
    <property type="entry name" value="ABC TRANSPORTER DOMAIN-CONTAINING PROTEIN"/>
    <property type="match status" value="1"/>
</dbReference>
<sequence>MPLIRFDNASLHFGLQVILDSVQLLVEPGQRMCLIGHNGAGKSTLMKIIGGEVQLDGGEIWRQPGLRLARLEQDLPEPDALTVFEVVSKAFDHVGELIAEYHKLAVDPEPDMRRLGQLQAQIEAEDGWAIEQKVESILTRLQLPREATMASLSGGWRRRVALAKALVIEPDLLMLDEPTNHLDIEAIEWLEQQILAFKGAVVFVTHDRALLQKLATHIVELDRGHLRCWTGDYKSFLVFREQQLAEEERHNALFDKRLAEEEVWIRQGIKARRTRNEGRVRALKALRVERAQRRERHGQASFEVQQGENSGKLVAELKNISQSFAGRPVISQFSTTIVRGDRIGFLGPNGAGKSTLLKIILGQLVPEQGSVRLGTNISVAYFDQLRDQLDLEKNVVDNIAEGREFIDVNGRQKHIISYLSDFLFTGERARTPLKALSGGERNRVLLARLFSKPANLLVLDEPTNDLDVETLELLEDLLSAYEGTMLLVSHDRSFLDNVVTSCFAFEGNGIVNEYVGGYEDWQRQGGDWHKYKSVVPLVAAKVEPANQSASSTTDSAQKSKKLSYKLQRELEQLPQTIEQLENDIGKLQAQIAEASFFEQERTVTDVVLAELASQEAALERAFERWSELDSL</sequence>
<evidence type="ECO:0000313" key="11">
    <source>
        <dbReference type="EMBL" id="MFC4364113.1"/>
    </source>
</evidence>
<dbReference type="EMBL" id="JBHSCX010000021">
    <property type="protein sequence ID" value="MFC4364113.1"/>
    <property type="molecule type" value="Genomic_DNA"/>
</dbReference>
<dbReference type="GO" id="GO:0005524">
    <property type="term" value="F:ATP binding"/>
    <property type="evidence" value="ECO:0007669"/>
    <property type="project" value="UniProtKB-KW"/>
</dbReference>
<keyword evidence="9" id="KW-0175">Coiled coil</keyword>
<comment type="function">
    <text evidence="9">Probably plays a role in ribosome assembly or function. May be involved in resolution of branched DNA intermediates that result from template switching in postreplication gaps. Binds DNA and has ATPase activity.</text>
</comment>
<dbReference type="Gene3D" id="3.40.50.300">
    <property type="entry name" value="P-loop containing nucleotide triphosphate hydrolases"/>
    <property type="match status" value="2"/>
</dbReference>
<comment type="similarity">
    <text evidence="9">Belongs to the ABC transporter superfamily. ABCF family. Uup subfamily.</text>
</comment>
<dbReference type="Proteomes" id="UP001595840">
    <property type="component" value="Unassembled WGS sequence"/>
</dbReference>
<dbReference type="Pfam" id="PF00005">
    <property type="entry name" value="ABC_tran"/>
    <property type="match status" value="2"/>
</dbReference>
<proteinExistence type="inferred from homology"/>
<dbReference type="InterPro" id="IPR003439">
    <property type="entry name" value="ABC_transporter-like_ATP-bd"/>
</dbReference>
<evidence type="ECO:0000256" key="9">
    <source>
        <dbReference type="HAMAP-Rule" id="MF_00848"/>
    </source>
</evidence>
<keyword evidence="3 9" id="KW-0547">Nucleotide-binding</keyword>
<dbReference type="RefSeq" id="WP_290263534.1">
    <property type="nucleotide sequence ID" value="NZ_JAUFQG010000004.1"/>
</dbReference>
<keyword evidence="2 9" id="KW-0677">Repeat</keyword>
<comment type="catalytic activity">
    <reaction evidence="9">
        <text>ATP + H2O = ADP + phosphate + H(+)</text>
        <dbReference type="Rhea" id="RHEA:13065"/>
        <dbReference type="ChEBI" id="CHEBI:15377"/>
        <dbReference type="ChEBI" id="CHEBI:15378"/>
        <dbReference type="ChEBI" id="CHEBI:30616"/>
        <dbReference type="ChEBI" id="CHEBI:43474"/>
        <dbReference type="ChEBI" id="CHEBI:456216"/>
    </reaction>
</comment>
<dbReference type="InterPro" id="IPR027417">
    <property type="entry name" value="P-loop_NTPase"/>
</dbReference>
<dbReference type="CDD" id="cd03221">
    <property type="entry name" value="ABCF_EF-3"/>
    <property type="match status" value="2"/>
</dbReference>
<dbReference type="Pfam" id="PF12848">
    <property type="entry name" value="ABC_tran_Xtn"/>
    <property type="match status" value="1"/>
</dbReference>
<dbReference type="SUPFAM" id="SSF52540">
    <property type="entry name" value="P-loop containing nucleoside triphosphate hydrolases"/>
    <property type="match status" value="2"/>
</dbReference>
<keyword evidence="6 9" id="KW-0067">ATP-binding</keyword>
<dbReference type="Gene3D" id="1.10.287.380">
    <property type="entry name" value="Valyl-tRNA synthetase, C-terminal domain"/>
    <property type="match status" value="1"/>
</dbReference>
<evidence type="ECO:0000256" key="3">
    <source>
        <dbReference type="ARBA" id="ARBA00022741"/>
    </source>
</evidence>
<feature type="binding site" evidence="9">
    <location>
        <begin position="347"/>
        <end position="354"/>
    </location>
    <ligand>
        <name>ATP</name>
        <dbReference type="ChEBI" id="CHEBI:30616"/>
        <label>2</label>
    </ligand>
</feature>
<keyword evidence="12" id="KW-1185">Reference proteome</keyword>
<dbReference type="InterPro" id="IPR032524">
    <property type="entry name" value="ABC_tran_C"/>
</dbReference>
<feature type="coiled-coil region" evidence="9">
    <location>
        <begin position="563"/>
        <end position="590"/>
    </location>
</feature>
<evidence type="ECO:0000313" key="12">
    <source>
        <dbReference type="Proteomes" id="UP001595840"/>
    </source>
</evidence>
<protein>
    <recommendedName>
        <fullName evidence="9">ATP-binding protein Uup</fullName>
        <ecNumber evidence="9">3.6.1.-</ecNumber>
    </recommendedName>
</protein>
<dbReference type="Pfam" id="PF16326">
    <property type="entry name" value="ABC_tran_CTD"/>
    <property type="match status" value="1"/>
</dbReference>
<evidence type="ECO:0000256" key="6">
    <source>
        <dbReference type="ARBA" id="ARBA00022840"/>
    </source>
</evidence>
<dbReference type="InterPro" id="IPR051309">
    <property type="entry name" value="ABCF_ATPase"/>
</dbReference>
<evidence type="ECO:0000256" key="8">
    <source>
        <dbReference type="ARBA" id="ARBA00023204"/>
    </source>
</evidence>
<feature type="domain" description="ABC transporter" evidence="10">
    <location>
        <begin position="315"/>
        <end position="533"/>
    </location>
</feature>
<evidence type="ECO:0000256" key="2">
    <source>
        <dbReference type="ARBA" id="ARBA00022737"/>
    </source>
</evidence>
<evidence type="ECO:0000256" key="4">
    <source>
        <dbReference type="ARBA" id="ARBA00022763"/>
    </source>
</evidence>
<gene>
    <name evidence="9" type="primary">uup</name>
    <name evidence="11" type="ORF">ACFOX3_17485</name>
</gene>
<keyword evidence="7 9" id="KW-0238">DNA-binding</keyword>
<dbReference type="SMART" id="SM00382">
    <property type="entry name" value="AAA"/>
    <property type="match status" value="2"/>
</dbReference>
<keyword evidence="8 9" id="KW-0234">DNA repair</keyword>
<dbReference type="InterPro" id="IPR037118">
    <property type="entry name" value="Val-tRNA_synth_C_sf"/>
</dbReference>
<comment type="subcellular location">
    <subcellularLocation>
        <location evidence="9">Cytoplasm</location>
    </subcellularLocation>
    <text evidence="9">Associates with ribosomes.</text>
</comment>
<evidence type="ECO:0000259" key="10">
    <source>
        <dbReference type="PROSITE" id="PS50893"/>
    </source>
</evidence>
<keyword evidence="1 9" id="KW-0963">Cytoplasm</keyword>
<dbReference type="InterPro" id="IPR017871">
    <property type="entry name" value="ABC_transporter-like_CS"/>
</dbReference>
<feature type="binding site" evidence="9">
    <location>
        <begin position="36"/>
        <end position="43"/>
    </location>
    <ligand>
        <name>ATP</name>
        <dbReference type="ChEBI" id="CHEBI:30616"/>
        <label>1</label>
    </ligand>
</feature>
<name>A0ABV8VA84_9GAMM</name>
<dbReference type="PANTHER" id="PTHR42855">
    <property type="entry name" value="ABC TRANSPORTER ATP-BINDING SUBUNIT"/>
    <property type="match status" value="1"/>
</dbReference>
<dbReference type="InterPro" id="IPR003593">
    <property type="entry name" value="AAA+_ATPase"/>
</dbReference>
<evidence type="ECO:0000256" key="5">
    <source>
        <dbReference type="ARBA" id="ARBA00022801"/>
    </source>
</evidence>
<evidence type="ECO:0000256" key="7">
    <source>
        <dbReference type="ARBA" id="ARBA00023125"/>
    </source>
</evidence>
<keyword evidence="4 9" id="KW-0227">DNA damage</keyword>
<dbReference type="EC" id="3.6.1.-" evidence="9"/>
<evidence type="ECO:0000256" key="1">
    <source>
        <dbReference type="ARBA" id="ARBA00022490"/>
    </source>
</evidence>
<keyword evidence="5 9" id="KW-0378">Hydrolase</keyword>
<comment type="caution">
    <text evidence="11">The sequence shown here is derived from an EMBL/GenBank/DDBJ whole genome shotgun (WGS) entry which is preliminary data.</text>
</comment>
<organism evidence="11 12">
    <name type="scientific">Simiduia curdlanivorans</name>
    <dbReference type="NCBI Taxonomy" id="1492769"/>
    <lineage>
        <taxon>Bacteria</taxon>
        <taxon>Pseudomonadati</taxon>
        <taxon>Pseudomonadota</taxon>
        <taxon>Gammaproteobacteria</taxon>
        <taxon>Cellvibrionales</taxon>
        <taxon>Cellvibrionaceae</taxon>
        <taxon>Simiduia</taxon>
    </lineage>
</organism>
<feature type="domain" description="ABC transporter" evidence="10">
    <location>
        <begin position="4"/>
        <end position="248"/>
    </location>
</feature>
<dbReference type="HAMAP" id="MF_00848">
    <property type="entry name" value="Uup"/>
    <property type="match status" value="1"/>
</dbReference>
<dbReference type="PROSITE" id="PS50893">
    <property type="entry name" value="ABC_TRANSPORTER_2"/>
    <property type="match status" value="2"/>
</dbReference>
<reference evidence="12" key="1">
    <citation type="journal article" date="2019" name="Int. J. Syst. Evol. Microbiol.">
        <title>The Global Catalogue of Microorganisms (GCM) 10K type strain sequencing project: providing services to taxonomists for standard genome sequencing and annotation.</title>
        <authorList>
            <consortium name="The Broad Institute Genomics Platform"/>
            <consortium name="The Broad Institute Genome Sequencing Center for Infectious Disease"/>
            <person name="Wu L."/>
            <person name="Ma J."/>
        </authorList>
    </citation>
    <scope>NUCLEOTIDE SEQUENCE [LARGE SCALE GENOMIC DNA]</scope>
    <source>
        <strain evidence="12">CECT 8570</strain>
    </source>
</reference>
<dbReference type="PROSITE" id="PS00211">
    <property type="entry name" value="ABC_TRANSPORTER_1"/>
    <property type="match status" value="2"/>
</dbReference>
<dbReference type="InterPro" id="IPR032781">
    <property type="entry name" value="ABC_tran_Xtn"/>
</dbReference>
<accession>A0ABV8VA84</accession>
<dbReference type="InterPro" id="IPR043686">
    <property type="entry name" value="Uup"/>
</dbReference>